<sequence length="398" mass="46032">MDPRIEEITEVMSTVDFTTYWTGFKPVAYALYDDENVYLFQHPNYPTANGGYAIVPWTEQFMADTLILFEDMPTAIVKIERYEKLEDLYSILIHELFHGYQYVKGEKRFPDETMGVTYPLSPENVELRDAERASLYAAVITTEPKEQMEHVRRFIAQREKRSLLIGDFMTYENRIETIEGPAWYVELQASADKSALPYDAIVFKYGEYLLDRKDAALHIRKSCYSAGLFMCLLLDKLSPHWQNRFMESELTLFPFFRECISMEPITLAEHVISDETHQILAYVRAQKDLVIETVVNSPGYPVTIKGTMKAKRIDPMNMIASEQTVLHNNFVALTMNGQEYLFQQPVIAHYEENIRSIPSIRVVLPHKPIVQSGKLIIEGVGKMEGTFDEENSTFHLKE</sequence>
<dbReference type="Proteomes" id="UP001303902">
    <property type="component" value="Chromosome"/>
</dbReference>
<evidence type="ECO:0000313" key="2">
    <source>
        <dbReference type="Proteomes" id="UP001303902"/>
    </source>
</evidence>
<keyword evidence="2" id="KW-1185">Reference proteome</keyword>
<organism evidence="1 2">
    <name type="scientific">Sporosarcina oncorhynchi</name>
    <dbReference type="NCBI Taxonomy" id="3056444"/>
    <lineage>
        <taxon>Bacteria</taxon>
        <taxon>Bacillati</taxon>
        <taxon>Bacillota</taxon>
        <taxon>Bacilli</taxon>
        <taxon>Bacillales</taxon>
        <taxon>Caryophanaceae</taxon>
        <taxon>Sporosarcina</taxon>
    </lineage>
</organism>
<protein>
    <recommendedName>
        <fullName evidence="3">Peptide ABC transporter permease</fullName>
    </recommendedName>
</protein>
<accession>A0ABZ0L5R4</accession>
<proteinExistence type="predicted"/>
<evidence type="ECO:0008006" key="3">
    <source>
        <dbReference type="Google" id="ProtNLM"/>
    </source>
</evidence>
<gene>
    <name evidence="1" type="ORF">QWT69_16810</name>
</gene>
<dbReference type="RefSeq" id="WP_317967645.1">
    <property type="nucleotide sequence ID" value="NZ_CP129118.1"/>
</dbReference>
<dbReference type="EMBL" id="CP129118">
    <property type="protein sequence ID" value="WOV87485.1"/>
    <property type="molecule type" value="Genomic_DNA"/>
</dbReference>
<evidence type="ECO:0000313" key="1">
    <source>
        <dbReference type="EMBL" id="WOV87485.1"/>
    </source>
</evidence>
<reference evidence="1 2" key="1">
    <citation type="submission" date="2023-06" db="EMBL/GenBank/DDBJ databases">
        <title>Sporosarcina sp. nov., isolated from Korean tranditional fermented seafood 'Jeotgal'.</title>
        <authorList>
            <person name="Yang A.I."/>
            <person name="Shin N.-R."/>
        </authorList>
    </citation>
    <scope>NUCLEOTIDE SEQUENCE [LARGE SCALE GENOMIC DNA]</scope>
    <source>
        <strain evidence="1 2">T2O-4</strain>
    </source>
</reference>
<name>A0ABZ0L5R4_9BACL</name>